<dbReference type="PROSITE" id="PS51318">
    <property type="entry name" value="TAT"/>
    <property type="match status" value="1"/>
</dbReference>
<name>A0ABU2S4V2_9ACTN</name>
<evidence type="ECO:0000259" key="4">
    <source>
        <dbReference type="SMART" id="SM00849"/>
    </source>
</evidence>
<evidence type="ECO:0000256" key="2">
    <source>
        <dbReference type="ARBA" id="ARBA00022801"/>
    </source>
</evidence>
<dbReference type="Pfam" id="PF00753">
    <property type="entry name" value="Lactamase_B"/>
    <property type="match status" value="1"/>
</dbReference>
<keyword evidence="1" id="KW-0540">Nuclease</keyword>
<dbReference type="InterPro" id="IPR036866">
    <property type="entry name" value="RibonucZ/Hydroxyglut_hydro"/>
</dbReference>
<keyword evidence="1" id="KW-0255">Endonuclease</keyword>
<dbReference type="InterPro" id="IPR001279">
    <property type="entry name" value="Metallo-B-lactamas"/>
</dbReference>
<feature type="region of interest" description="Disordered" evidence="3">
    <location>
        <begin position="163"/>
        <end position="194"/>
    </location>
</feature>
<feature type="domain" description="Metallo-beta-lactamase" evidence="4">
    <location>
        <begin position="82"/>
        <end position="339"/>
    </location>
</feature>
<reference evidence="6" key="1">
    <citation type="submission" date="2023-07" db="EMBL/GenBank/DDBJ databases">
        <title>30 novel species of actinomycetes from the DSMZ collection.</title>
        <authorList>
            <person name="Nouioui I."/>
        </authorList>
    </citation>
    <scope>NUCLEOTIDE SEQUENCE [LARGE SCALE GENOMIC DNA]</scope>
    <source>
        <strain evidence="6">DSM 41886</strain>
    </source>
</reference>
<sequence>MCDDLGPLLRAHMSRRGALRAAGTAGVAAAAVGLGVAGTSGAAQAAGAPGAARPDTSGSRHRTRVVLLGTAGGPVLTDGARMGISTAIVYEDRVYLVDLGFGSQMRIAAAGLGSGSPSGVLDNVRGIFLTHMHSDHWAEWPALYPTVPSNGTGLSEPIRVFGPGDRDTLPPVSPPGRPEPPVVTPERPIPGISETTDRLRDTFAADLNERARASLFRLPDELFVVQDIDISSLWHVDPPGIPPRLDAPIPVWTDGDVRITATLVDHRPTAPSFAFRFDTPDGSVVVSGDTRVSQNLIDLASGADYLVHECVDAAYIDEVVSVFPPDQREFMRMTLLQGHTTIEQVGRDVAEPAGVKNLVLTHLVPTDPGPEHWLPAGEGYSGRLIVGEDLMQLGVGSRRR</sequence>
<dbReference type="Proteomes" id="UP001183615">
    <property type="component" value="Unassembled WGS sequence"/>
</dbReference>
<dbReference type="RefSeq" id="WP_311618030.1">
    <property type="nucleotide sequence ID" value="NZ_JAVREV010000007.1"/>
</dbReference>
<dbReference type="InterPro" id="IPR044094">
    <property type="entry name" value="AtsA-like_MBL-fold"/>
</dbReference>
<evidence type="ECO:0000256" key="3">
    <source>
        <dbReference type="SAM" id="MobiDB-lite"/>
    </source>
</evidence>
<dbReference type="Gene3D" id="3.60.15.10">
    <property type="entry name" value="Ribonuclease Z/Hydroxyacylglutathione hydrolase-like"/>
    <property type="match status" value="1"/>
</dbReference>
<dbReference type="PANTHER" id="PTHR46018:SF2">
    <property type="entry name" value="ZINC PHOSPHODIESTERASE ELAC PROTEIN 1"/>
    <property type="match status" value="1"/>
</dbReference>
<dbReference type="PANTHER" id="PTHR46018">
    <property type="entry name" value="ZINC PHOSPHODIESTERASE ELAC PROTEIN 1"/>
    <property type="match status" value="1"/>
</dbReference>
<dbReference type="EMBL" id="JAVREV010000007">
    <property type="protein sequence ID" value="MDT0443716.1"/>
    <property type="molecule type" value="Genomic_DNA"/>
</dbReference>
<organism evidence="5 6">
    <name type="scientific">Streptomyces johnsoniae</name>
    <dbReference type="NCBI Taxonomy" id="3075532"/>
    <lineage>
        <taxon>Bacteria</taxon>
        <taxon>Bacillati</taxon>
        <taxon>Actinomycetota</taxon>
        <taxon>Actinomycetes</taxon>
        <taxon>Kitasatosporales</taxon>
        <taxon>Streptomycetaceae</taxon>
        <taxon>Streptomyces</taxon>
    </lineage>
</organism>
<dbReference type="CDD" id="cd07719">
    <property type="entry name" value="arylsulfatase_AtsA-like_MBL-fold"/>
    <property type="match status" value="1"/>
</dbReference>
<gene>
    <name evidence="5" type="ORF">RM779_14110</name>
</gene>
<accession>A0ABU2S4V2</accession>
<keyword evidence="6" id="KW-1185">Reference proteome</keyword>
<evidence type="ECO:0000256" key="1">
    <source>
        <dbReference type="ARBA" id="ARBA00022759"/>
    </source>
</evidence>
<comment type="caution">
    <text evidence="5">The sequence shown here is derived from an EMBL/GenBank/DDBJ whole genome shotgun (WGS) entry which is preliminary data.</text>
</comment>
<dbReference type="SMART" id="SM00849">
    <property type="entry name" value="Lactamase_B"/>
    <property type="match status" value="1"/>
</dbReference>
<evidence type="ECO:0000313" key="6">
    <source>
        <dbReference type="Proteomes" id="UP001183615"/>
    </source>
</evidence>
<protein>
    <submittedName>
        <fullName evidence="5">MBL fold metallo-hydrolase</fullName>
    </submittedName>
</protein>
<dbReference type="SUPFAM" id="SSF56281">
    <property type="entry name" value="Metallo-hydrolase/oxidoreductase"/>
    <property type="match status" value="1"/>
</dbReference>
<evidence type="ECO:0000313" key="5">
    <source>
        <dbReference type="EMBL" id="MDT0443716.1"/>
    </source>
</evidence>
<keyword evidence="2" id="KW-0378">Hydrolase</keyword>
<proteinExistence type="predicted"/>
<feature type="compositionally biased region" description="Pro residues" evidence="3">
    <location>
        <begin position="171"/>
        <end position="183"/>
    </location>
</feature>
<dbReference type="InterPro" id="IPR006311">
    <property type="entry name" value="TAT_signal"/>
</dbReference>